<protein>
    <recommendedName>
        <fullName evidence="1">LUD domain-containing protein</fullName>
    </recommendedName>
</protein>
<feature type="domain" description="LUD" evidence="1">
    <location>
        <begin position="125"/>
        <end position="227"/>
    </location>
</feature>
<dbReference type="EMBL" id="CP007145">
    <property type="protein sequence ID" value="AHJ99003.1"/>
    <property type="molecule type" value="Genomic_DNA"/>
</dbReference>
<dbReference type="Gene3D" id="3.40.50.10420">
    <property type="entry name" value="NagB/RpiA/CoA transferase-like"/>
    <property type="match status" value="1"/>
</dbReference>
<dbReference type="InterPro" id="IPR037171">
    <property type="entry name" value="NagB/RpiA_transferase-like"/>
</dbReference>
<dbReference type="HOGENOM" id="CLU_090664_1_2_10"/>
<evidence type="ECO:0000313" key="2">
    <source>
        <dbReference type="EMBL" id="AHJ99003.1"/>
    </source>
</evidence>
<dbReference type="KEGG" id="hsw:Hsw_3408"/>
<name>W8F262_9BACT</name>
<dbReference type="SUPFAM" id="SSF100950">
    <property type="entry name" value="NagB/RpiA/CoA transferase-like"/>
    <property type="match status" value="1"/>
</dbReference>
<dbReference type="AlphaFoldDB" id="W8F262"/>
<evidence type="ECO:0000259" key="1">
    <source>
        <dbReference type="Pfam" id="PF02589"/>
    </source>
</evidence>
<reference evidence="2 3" key="1">
    <citation type="submission" date="2014-01" db="EMBL/GenBank/DDBJ databases">
        <title>Complete genome sequence of ionizing-radiation resistance bacterium Hymenobacter swuensis DY53.</title>
        <authorList>
            <person name="Jung J.-H."/>
            <person name="Jeong S.-W."/>
            <person name="Joe M.-H."/>
            <person name="Cho y.-j."/>
            <person name="Kim M.-K."/>
            <person name="Lim S.-Y."/>
        </authorList>
    </citation>
    <scope>NUCLEOTIDE SEQUENCE [LARGE SCALE GENOMIC DNA]</scope>
    <source>
        <strain evidence="2 3">DY53</strain>
    </source>
</reference>
<dbReference type="Proteomes" id="UP000019423">
    <property type="component" value="Chromosome"/>
</dbReference>
<dbReference type="eggNOG" id="COG1556">
    <property type="taxonomic scope" value="Bacteria"/>
</dbReference>
<keyword evidence="3" id="KW-1185">Reference proteome</keyword>
<dbReference type="STRING" id="1227739.Hsw_3408"/>
<evidence type="ECO:0000313" key="3">
    <source>
        <dbReference type="Proteomes" id="UP000019423"/>
    </source>
</evidence>
<dbReference type="PANTHER" id="PTHR43682">
    <property type="entry name" value="LACTATE UTILIZATION PROTEIN C"/>
    <property type="match status" value="1"/>
</dbReference>
<proteinExistence type="predicted"/>
<dbReference type="PANTHER" id="PTHR43682:SF1">
    <property type="entry name" value="LACTATE UTILIZATION PROTEIN C"/>
    <property type="match status" value="1"/>
</dbReference>
<organism evidence="2 3">
    <name type="scientific">Hymenobacter swuensis DY53</name>
    <dbReference type="NCBI Taxonomy" id="1227739"/>
    <lineage>
        <taxon>Bacteria</taxon>
        <taxon>Pseudomonadati</taxon>
        <taxon>Bacteroidota</taxon>
        <taxon>Cytophagia</taxon>
        <taxon>Cytophagales</taxon>
        <taxon>Hymenobacteraceae</taxon>
        <taxon>Hymenobacter</taxon>
    </lineage>
</organism>
<dbReference type="Pfam" id="PF02589">
    <property type="entry name" value="LUD_dom"/>
    <property type="match status" value="1"/>
</dbReference>
<accession>W8F262</accession>
<dbReference type="InterPro" id="IPR024185">
    <property type="entry name" value="FTHF_cligase-like_sf"/>
</dbReference>
<dbReference type="PATRIC" id="fig|1227739.3.peg.3569"/>
<dbReference type="InterPro" id="IPR003741">
    <property type="entry name" value="LUD_dom"/>
</dbReference>
<sequence>MILYTKPRPKPATFAAMSDTSRDIVLRRIRESLRQPSPLPARPDFSAPLHPRPAATDDLAVAFAQSFVRVGGVFFFCETVEHFYDQLFAYKQEKGLENLYVWEPELKKLLHDGNIGFQSDETNFLEHADASLTTCESLVARTGSVLVGAATGSGRRLSIYPDQHLILARTSQVVTDIGEGLKLLQEKYGADKLPSMVSLTTGPSRTADIEKTLVLGAHGPRSIVLFLLDDAPAATT</sequence>
<gene>
    <name evidence="2" type="ORF">Hsw_3408</name>
</gene>